<organism evidence="1 2">
    <name type="scientific">Sagittula marina</name>
    <dbReference type="NCBI Taxonomy" id="943940"/>
    <lineage>
        <taxon>Bacteria</taxon>
        <taxon>Pseudomonadati</taxon>
        <taxon>Pseudomonadota</taxon>
        <taxon>Alphaproteobacteria</taxon>
        <taxon>Rhodobacterales</taxon>
        <taxon>Roseobacteraceae</taxon>
        <taxon>Sagittula</taxon>
    </lineage>
</organism>
<accession>A0A7W6DNY5</accession>
<sequence length="48" mass="5098">MFNAFFGFAPDFTSDAVAINGDDAVELFRDGSVNDVFGDIYTDGTGQA</sequence>
<gene>
    <name evidence="1" type="ORF">GGQ68_000518</name>
</gene>
<dbReference type="Proteomes" id="UP000541426">
    <property type="component" value="Unassembled WGS sequence"/>
</dbReference>
<dbReference type="EMBL" id="JACIEJ010000001">
    <property type="protein sequence ID" value="MBB3984207.1"/>
    <property type="molecule type" value="Genomic_DNA"/>
</dbReference>
<reference evidence="1 2" key="1">
    <citation type="submission" date="2020-08" db="EMBL/GenBank/DDBJ databases">
        <title>Genomic Encyclopedia of Type Strains, Phase IV (KMG-IV): sequencing the most valuable type-strain genomes for metagenomic binning, comparative biology and taxonomic classification.</title>
        <authorList>
            <person name="Goeker M."/>
        </authorList>
    </citation>
    <scope>NUCLEOTIDE SEQUENCE [LARGE SCALE GENOMIC DNA]</scope>
    <source>
        <strain evidence="1 2">DSM 102235</strain>
    </source>
</reference>
<name>A0A7W6DNY5_9RHOB</name>
<protein>
    <submittedName>
        <fullName evidence="1">Uncharacterized protein</fullName>
    </submittedName>
</protein>
<evidence type="ECO:0000313" key="2">
    <source>
        <dbReference type="Proteomes" id="UP000541426"/>
    </source>
</evidence>
<dbReference type="AlphaFoldDB" id="A0A7W6DNY5"/>
<evidence type="ECO:0000313" key="1">
    <source>
        <dbReference type="EMBL" id="MBB3984207.1"/>
    </source>
</evidence>
<keyword evidence="2" id="KW-1185">Reference proteome</keyword>
<comment type="caution">
    <text evidence="1">The sequence shown here is derived from an EMBL/GenBank/DDBJ whole genome shotgun (WGS) entry which is preliminary data.</text>
</comment>
<proteinExistence type="predicted"/>
<dbReference type="RefSeq" id="WP_183962817.1">
    <property type="nucleotide sequence ID" value="NZ_BAABBZ010000012.1"/>
</dbReference>